<dbReference type="SUPFAM" id="SSF51621">
    <property type="entry name" value="Phosphoenolpyruvate/pyruvate domain"/>
    <property type="match status" value="1"/>
</dbReference>
<sequence length="290" mass="30453">MSTATGYRPRRSVLYMPSSNERALEKAKTLPVDGLILDLEDAVAPDHKTTARDNACAAARSGEYGQREVTIRINASGTQWHDDDLAAACAAGPDGIVVPKVDSAQEVLGLVAAMERHGAPEHTRLWAMIESPAAVLCVGEIAASSPRLAALVIGTNDLVKELGARHVPGRQPLLTSLSLALLAARRSGVAILDGVYNDVTDLDGFVAECRQGADMGFDGKTLIHPGQVGPCNEVFAPSPAEIEDAHALVAAWDAGAGSGVVTHRGRMVEHLHVEIARQVIATAQAISDRG</sequence>
<dbReference type="EMBL" id="BAABFX010000045">
    <property type="protein sequence ID" value="GAA4401946.1"/>
    <property type="molecule type" value="Genomic_DNA"/>
</dbReference>
<gene>
    <name evidence="5" type="ORF">GCM10023153_30630</name>
</gene>
<dbReference type="InterPro" id="IPR005000">
    <property type="entry name" value="Aldolase/citrate-lyase_domain"/>
</dbReference>
<dbReference type="InterPro" id="IPR015813">
    <property type="entry name" value="Pyrv/PenolPyrv_kinase-like_dom"/>
</dbReference>
<evidence type="ECO:0000256" key="3">
    <source>
        <dbReference type="ARBA" id="ARBA00022842"/>
    </source>
</evidence>
<dbReference type="GO" id="GO:0016829">
    <property type="term" value="F:lyase activity"/>
    <property type="evidence" value="ECO:0007669"/>
    <property type="project" value="UniProtKB-KW"/>
</dbReference>
<dbReference type="Pfam" id="PF03328">
    <property type="entry name" value="HpcH_HpaI"/>
    <property type="match status" value="1"/>
</dbReference>
<keyword evidence="2" id="KW-0479">Metal-binding</keyword>
<evidence type="ECO:0000313" key="5">
    <source>
        <dbReference type="EMBL" id="GAA4401946.1"/>
    </source>
</evidence>
<reference evidence="6" key="1">
    <citation type="journal article" date="2019" name="Int. J. Syst. Evol. Microbiol.">
        <title>The Global Catalogue of Microorganisms (GCM) 10K type strain sequencing project: providing services to taxonomists for standard genome sequencing and annotation.</title>
        <authorList>
            <consortium name="The Broad Institute Genomics Platform"/>
            <consortium name="The Broad Institute Genome Sequencing Center for Infectious Disease"/>
            <person name="Wu L."/>
            <person name="Ma J."/>
        </authorList>
    </citation>
    <scope>NUCLEOTIDE SEQUENCE [LARGE SCALE GENOMIC DNA]</scope>
    <source>
        <strain evidence="6">JCM 17738</strain>
    </source>
</reference>
<dbReference type="Proteomes" id="UP001500390">
    <property type="component" value="Unassembled WGS sequence"/>
</dbReference>
<dbReference type="Gene3D" id="3.20.20.60">
    <property type="entry name" value="Phosphoenolpyruvate-binding domains"/>
    <property type="match status" value="1"/>
</dbReference>
<accession>A0ABP8K830</accession>
<evidence type="ECO:0000256" key="1">
    <source>
        <dbReference type="ARBA" id="ARBA00001946"/>
    </source>
</evidence>
<proteinExistence type="predicted"/>
<evidence type="ECO:0000313" key="6">
    <source>
        <dbReference type="Proteomes" id="UP001500390"/>
    </source>
</evidence>
<evidence type="ECO:0000259" key="4">
    <source>
        <dbReference type="Pfam" id="PF03328"/>
    </source>
</evidence>
<dbReference type="PANTHER" id="PTHR32308">
    <property type="entry name" value="LYASE BETA SUBUNIT, PUTATIVE (AFU_ORTHOLOGUE AFUA_4G13030)-RELATED"/>
    <property type="match status" value="1"/>
</dbReference>
<name>A0ABP8K830_9MICO</name>
<dbReference type="PIRSF" id="PIRSF015582">
    <property type="entry name" value="Cit_lyase_B"/>
    <property type="match status" value="1"/>
</dbReference>
<organism evidence="5 6">
    <name type="scientific">Ornithinibacter aureus</name>
    <dbReference type="NCBI Taxonomy" id="622664"/>
    <lineage>
        <taxon>Bacteria</taxon>
        <taxon>Bacillati</taxon>
        <taxon>Actinomycetota</taxon>
        <taxon>Actinomycetes</taxon>
        <taxon>Micrococcales</taxon>
        <taxon>Intrasporangiaceae</taxon>
        <taxon>Ornithinibacter</taxon>
    </lineage>
</organism>
<dbReference type="InterPro" id="IPR040442">
    <property type="entry name" value="Pyrv_kinase-like_dom_sf"/>
</dbReference>
<keyword evidence="3" id="KW-0460">Magnesium</keyword>
<feature type="domain" description="HpcH/HpaI aldolase/citrate lyase" evidence="4">
    <location>
        <begin position="11"/>
        <end position="225"/>
    </location>
</feature>
<comment type="caution">
    <text evidence="5">The sequence shown here is derived from an EMBL/GenBank/DDBJ whole genome shotgun (WGS) entry which is preliminary data.</text>
</comment>
<protein>
    <submittedName>
        <fullName evidence="5">CoA ester lyase</fullName>
    </submittedName>
</protein>
<keyword evidence="5" id="KW-0456">Lyase</keyword>
<evidence type="ECO:0000256" key="2">
    <source>
        <dbReference type="ARBA" id="ARBA00022723"/>
    </source>
</evidence>
<dbReference type="RefSeq" id="WP_159900706.1">
    <property type="nucleotide sequence ID" value="NZ_BAABFX010000045.1"/>
</dbReference>
<dbReference type="PANTHER" id="PTHR32308:SF10">
    <property type="entry name" value="CITRATE LYASE SUBUNIT BETA"/>
    <property type="match status" value="1"/>
</dbReference>
<comment type="cofactor">
    <cofactor evidence="1">
        <name>Mg(2+)</name>
        <dbReference type="ChEBI" id="CHEBI:18420"/>
    </cofactor>
</comment>
<dbReference type="InterPro" id="IPR011206">
    <property type="entry name" value="Citrate_lyase_beta/mcl1/mcl2"/>
</dbReference>
<keyword evidence="6" id="KW-1185">Reference proteome</keyword>